<evidence type="ECO:0000256" key="1">
    <source>
        <dbReference type="SAM" id="MobiDB-lite"/>
    </source>
</evidence>
<feature type="compositionally biased region" description="Low complexity" evidence="1">
    <location>
        <begin position="164"/>
        <end position="176"/>
    </location>
</feature>
<dbReference type="RefSeq" id="WP_114768058.1">
    <property type="nucleotide sequence ID" value="NZ_QQBB01000001.1"/>
</dbReference>
<evidence type="ECO:0000313" key="2">
    <source>
        <dbReference type="EMBL" id="RDI61888.1"/>
    </source>
</evidence>
<feature type="compositionally biased region" description="Basic and acidic residues" evidence="1">
    <location>
        <begin position="1"/>
        <end position="11"/>
    </location>
</feature>
<feature type="region of interest" description="Disordered" evidence="1">
    <location>
        <begin position="1"/>
        <end position="43"/>
    </location>
</feature>
<dbReference type="Proteomes" id="UP000254925">
    <property type="component" value="Unassembled WGS sequence"/>
</dbReference>
<reference evidence="2 3" key="1">
    <citation type="submission" date="2018-07" db="EMBL/GenBank/DDBJ databases">
        <title>Genomic Encyclopedia of Type Strains, Phase IV (KMG-IV): sequencing the most valuable type-strain genomes for metagenomic binning, comparative biology and taxonomic classification.</title>
        <authorList>
            <person name="Goeker M."/>
        </authorList>
    </citation>
    <scope>NUCLEOTIDE SEQUENCE [LARGE SCALE GENOMIC DNA]</scope>
    <source>
        <strain evidence="2 3">DSM 14364</strain>
    </source>
</reference>
<feature type="region of interest" description="Disordered" evidence="1">
    <location>
        <begin position="68"/>
        <end position="205"/>
    </location>
</feature>
<feature type="compositionally biased region" description="Acidic residues" evidence="1">
    <location>
        <begin position="12"/>
        <end position="28"/>
    </location>
</feature>
<keyword evidence="3" id="KW-1185">Reference proteome</keyword>
<proteinExistence type="predicted"/>
<feature type="compositionally biased region" description="Low complexity" evidence="1">
    <location>
        <begin position="127"/>
        <end position="143"/>
    </location>
</feature>
<name>A0A370HTP0_9HYPH</name>
<accession>A0A370HTP0</accession>
<gene>
    <name evidence="2" type="ORF">DES45_101146</name>
</gene>
<organism evidence="2 3">
    <name type="scientific">Microvirga subterranea</name>
    <dbReference type="NCBI Taxonomy" id="186651"/>
    <lineage>
        <taxon>Bacteria</taxon>
        <taxon>Pseudomonadati</taxon>
        <taxon>Pseudomonadota</taxon>
        <taxon>Alphaproteobacteria</taxon>
        <taxon>Hyphomicrobiales</taxon>
        <taxon>Methylobacteriaceae</taxon>
        <taxon>Microvirga</taxon>
    </lineage>
</organism>
<comment type="caution">
    <text evidence="2">The sequence shown here is derived from an EMBL/GenBank/DDBJ whole genome shotgun (WGS) entry which is preliminary data.</text>
</comment>
<dbReference type="AlphaFoldDB" id="A0A370HTP0"/>
<sequence>MAQDKRGRPPEPDVDEVMNEVQAEETGDDFVAGPTARNDVGNTKRAAAKATGIMGASKKLDPDLDISRIDDGRVTSGSAAGIHSFKEVPPEDGAGDTRMTLSNAEIAEGVPTTANKSPAQRAARTDAPAGPSGMSGGAASRARVPAPGNAVDVPKGTLVRGHPTASQSGGKSTSSTGDEKPPKRSARAGGPQTERPLSKGGTEER</sequence>
<evidence type="ECO:0000313" key="3">
    <source>
        <dbReference type="Proteomes" id="UP000254925"/>
    </source>
</evidence>
<protein>
    <submittedName>
        <fullName evidence="2">Uncharacterized protein</fullName>
    </submittedName>
</protein>
<dbReference type="EMBL" id="QQBB01000001">
    <property type="protein sequence ID" value="RDI61888.1"/>
    <property type="molecule type" value="Genomic_DNA"/>
</dbReference>
<dbReference type="OrthoDB" id="8017425at2"/>